<proteinExistence type="predicted"/>
<dbReference type="KEGG" id="add:HUW48_26550"/>
<dbReference type="Proteomes" id="UP000514509">
    <property type="component" value="Chromosome"/>
</dbReference>
<dbReference type="RefSeq" id="WP_182413805.1">
    <property type="nucleotide sequence ID" value="NZ_CP055153.1"/>
</dbReference>
<reference evidence="1 2" key="1">
    <citation type="submission" date="2020-06" db="EMBL/GenBank/DDBJ databases">
        <authorList>
            <person name="Hwang Y.J."/>
        </authorList>
    </citation>
    <scope>NUCLEOTIDE SEQUENCE [LARGE SCALE GENOMIC DNA]</scope>
    <source>
        <strain evidence="1 2">KUDC8001</strain>
    </source>
</reference>
<organism evidence="1 2">
    <name type="scientific">Adhaeribacter radiodurans</name>
    <dbReference type="NCBI Taxonomy" id="2745197"/>
    <lineage>
        <taxon>Bacteria</taxon>
        <taxon>Pseudomonadati</taxon>
        <taxon>Bacteroidota</taxon>
        <taxon>Cytophagia</taxon>
        <taxon>Cytophagales</taxon>
        <taxon>Hymenobacteraceae</taxon>
        <taxon>Adhaeribacter</taxon>
    </lineage>
</organism>
<evidence type="ECO:0000313" key="2">
    <source>
        <dbReference type="Proteomes" id="UP000514509"/>
    </source>
</evidence>
<dbReference type="EMBL" id="CP055153">
    <property type="protein sequence ID" value="QMU31369.1"/>
    <property type="molecule type" value="Genomic_DNA"/>
</dbReference>
<dbReference type="AlphaFoldDB" id="A0A7L7LG37"/>
<reference evidence="1 2" key="2">
    <citation type="submission" date="2020-08" db="EMBL/GenBank/DDBJ databases">
        <title>Adhaeribacter dokdonensis sp. nov., isolated from the rhizosphere of Elymus tsukushiensis, a plant native to the Dokdo Islands, Republic of Korea.</title>
        <authorList>
            <person name="Ghim S.Y."/>
        </authorList>
    </citation>
    <scope>NUCLEOTIDE SEQUENCE [LARGE SCALE GENOMIC DNA]</scope>
    <source>
        <strain evidence="1 2">KUDC8001</strain>
    </source>
</reference>
<protein>
    <submittedName>
        <fullName evidence="1">Uncharacterized protein</fullName>
    </submittedName>
</protein>
<accession>A0A7L7LG37</accession>
<keyword evidence="2" id="KW-1185">Reference proteome</keyword>
<gene>
    <name evidence="1" type="ORF">HUW48_26550</name>
</gene>
<name>A0A7L7LG37_9BACT</name>
<sequence>MIQKHQGIYEVAIQARIGNVNASDSYKEVLRVKSEQLREELGYSAANPLEKLAIEQIVLCWLYCYEIEVQHATYLSKSHNKDSGIYWEKRLAYASRRYERALEMLSRMRKMNLVVQVNNANNQIINNGH</sequence>
<evidence type="ECO:0000313" key="1">
    <source>
        <dbReference type="EMBL" id="QMU31369.1"/>
    </source>
</evidence>